<reference evidence="5" key="1">
    <citation type="journal article" date="2015" name="Nature">
        <title>Complex archaea that bridge the gap between prokaryotes and eukaryotes.</title>
        <authorList>
            <person name="Spang A."/>
            <person name="Saw J.H."/>
            <person name="Jorgensen S.L."/>
            <person name="Zaremba-Niedzwiedzka K."/>
            <person name="Martijn J."/>
            <person name="Lind A.E."/>
            <person name="van Eijk R."/>
            <person name="Schleper C."/>
            <person name="Guy L."/>
            <person name="Ettema T.J."/>
        </authorList>
    </citation>
    <scope>NUCLEOTIDE SEQUENCE</scope>
</reference>
<evidence type="ECO:0000259" key="4">
    <source>
        <dbReference type="Pfam" id="PF00881"/>
    </source>
</evidence>
<dbReference type="EMBL" id="LAZR01051047">
    <property type="protein sequence ID" value="KKK86005.1"/>
    <property type="molecule type" value="Genomic_DNA"/>
</dbReference>
<evidence type="ECO:0000256" key="1">
    <source>
        <dbReference type="ARBA" id="ARBA00022630"/>
    </source>
</evidence>
<accession>A0A0F8ZJ01</accession>
<dbReference type="Pfam" id="PF00881">
    <property type="entry name" value="Nitroreductase"/>
    <property type="match status" value="1"/>
</dbReference>
<name>A0A0F8ZJ01_9ZZZZ</name>
<protein>
    <recommendedName>
        <fullName evidence="4">Nitroreductase domain-containing protein</fullName>
    </recommendedName>
</protein>
<feature type="domain" description="Nitroreductase" evidence="4">
    <location>
        <begin position="9"/>
        <end position="175"/>
    </location>
</feature>
<dbReference type="InterPro" id="IPR000415">
    <property type="entry name" value="Nitroreductase-like"/>
</dbReference>
<dbReference type="GO" id="GO:0016491">
    <property type="term" value="F:oxidoreductase activity"/>
    <property type="evidence" value="ECO:0007669"/>
    <property type="project" value="UniProtKB-KW"/>
</dbReference>
<dbReference type="Gene3D" id="3.40.109.10">
    <property type="entry name" value="NADH Oxidase"/>
    <property type="match status" value="1"/>
</dbReference>
<keyword evidence="3" id="KW-0560">Oxidoreductase</keyword>
<evidence type="ECO:0000256" key="3">
    <source>
        <dbReference type="ARBA" id="ARBA00023002"/>
    </source>
</evidence>
<dbReference type="PANTHER" id="PTHR23026:SF90">
    <property type="entry name" value="IODOTYROSINE DEIODINASE 1"/>
    <property type="match status" value="1"/>
</dbReference>
<gene>
    <name evidence="5" type="ORF">LCGC14_2767580</name>
</gene>
<dbReference type="InterPro" id="IPR050627">
    <property type="entry name" value="Nitroreductase/BluB"/>
</dbReference>
<dbReference type="SUPFAM" id="SSF55469">
    <property type="entry name" value="FMN-dependent nitroreductase-like"/>
    <property type="match status" value="1"/>
</dbReference>
<sequence>MDIFEAINSQRAMRRLKPDPVPEELIWKLLDAAGKAPSGGNRQPWNFIVIRDDETKAKIAEWYLDGWNKAYGPVKQAAMASPASARTYSSADHLANHLAEVPVLIIATVNTSGVAPVSPPGSSIYPAVQNLMLAARALGLGTTITTLHRTHEAEVKQLLGIPEGVDTMALIPLGYPVGKFGPTNRIPTEKVVYWEKWGQARER</sequence>
<dbReference type="PANTHER" id="PTHR23026">
    <property type="entry name" value="NADPH NITROREDUCTASE"/>
    <property type="match status" value="1"/>
</dbReference>
<dbReference type="InterPro" id="IPR029479">
    <property type="entry name" value="Nitroreductase"/>
</dbReference>
<dbReference type="AlphaFoldDB" id="A0A0F8ZJ01"/>
<evidence type="ECO:0000256" key="2">
    <source>
        <dbReference type="ARBA" id="ARBA00022643"/>
    </source>
</evidence>
<keyword evidence="1" id="KW-0285">Flavoprotein</keyword>
<proteinExistence type="predicted"/>
<evidence type="ECO:0000313" key="5">
    <source>
        <dbReference type="EMBL" id="KKK86005.1"/>
    </source>
</evidence>
<organism evidence="5">
    <name type="scientific">marine sediment metagenome</name>
    <dbReference type="NCBI Taxonomy" id="412755"/>
    <lineage>
        <taxon>unclassified sequences</taxon>
        <taxon>metagenomes</taxon>
        <taxon>ecological metagenomes</taxon>
    </lineage>
</organism>
<keyword evidence="2" id="KW-0288">FMN</keyword>
<comment type="caution">
    <text evidence="5">The sequence shown here is derived from an EMBL/GenBank/DDBJ whole genome shotgun (WGS) entry which is preliminary data.</text>
</comment>